<keyword evidence="11 14" id="KW-0503">Monooxygenase</keyword>
<dbReference type="InterPro" id="IPR002401">
    <property type="entry name" value="Cyt_P450_E_grp-I"/>
</dbReference>
<dbReference type="AlphaFoldDB" id="A0AAD8A813"/>
<evidence type="ECO:0000256" key="11">
    <source>
        <dbReference type="ARBA" id="ARBA00023033"/>
    </source>
</evidence>
<keyword evidence="6 13" id="KW-0479">Metal-binding</keyword>
<dbReference type="PRINTS" id="PR00463">
    <property type="entry name" value="EP450I"/>
</dbReference>
<evidence type="ECO:0000256" key="10">
    <source>
        <dbReference type="ARBA" id="ARBA00023004"/>
    </source>
</evidence>
<comment type="cofactor">
    <cofactor evidence="1 13">
        <name>heme</name>
        <dbReference type="ChEBI" id="CHEBI:30413"/>
    </cofactor>
</comment>
<sequence length="512" mass="59270">MSFIASLLIDIFIVLTVLVFFLYLYLTRHFNYWKKHGVPYLEPLPLFGNLKEVFLQKLYMGTFLERMYLEHKDKPYLGIFAIDKPALVVNDLDLIRNILVKDSQYFIDHNMVADEKSDPLFANVIFSLKGDKWKHVRQKLTPSFTSGKMKVMFNLVNKCGEDLVDLIEQLSANDSEVPVKETLTRYTTDAISTCALGIESKSLKDSKSEVRHYMRKVVDFTISKGFAGFLMFFEPQINKLLKFKLMDKEVATFFRKTVWEAVKHREKNGVVRKDLLDCLMELRKKTEKDGDELVKIDGDLFVAQAFAIFAGGFETSSSATTFMMYELAKQPEIQKRLREEICQVLQKHNNQVTYEAIQEMKYLDMVLYETLRKYPVLGVIDRVCVSDYDLPGPSGKGIFTLKAGTSVYIPLCGIHSDPEFYPNPDKFDPERFTEENKSKRHNYAYFPFGEGPRICIGKRFGLMQIKTAFAHILPKFQVSISKNTPKEIVFDPKAFIIKTEDEMYLDFKKITN</sequence>
<reference evidence="16" key="1">
    <citation type="journal article" date="2023" name="IScience">
        <title>Live-bearing cockroach genome reveals convergent evolutionary mechanisms linked to viviparity in insects and beyond.</title>
        <authorList>
            <person name="Fouks B."/>
            <person name="Harrison M.C."/>
            <person name="Mikhailova A.A."/>
            <person name="Marchal E."/>
            <person name="English S."/>
            <person name="Carruthers M."/>
            <person name="Jennings E.C."/>
            <person name="Chiamaka E.L."/>
            <person name="Frigard R.A."/>
            <person name="Pippel M."/>
            <person name="Attardo G.M."/>
            <person name="Benoit J.B."/>
            <person name="Bornberg-Bauer E."/>
            <person name="Tobe S.S."/>
        </authorList>
    </citation>
    <scope>NUCLEOTIDE SEQUENCE</scope>
    <source>
        <strain evidence="16">Stay&amp;Tobe</strain>
    </source>
</reference>
<keyword evidence="17" id="KW-1185">Reference proteome</keyword>
<dbReference type="InterPro" id="IPR050476">
    <property type="entry name" value="Insect_CytP450_Detox"/>
</dbReference>
<keyword evidence="7" id="KW-0256">Endoplasmic reticulum</keyword>
<dbReference type="Pfam" id="PF00067">
    <property type="entry name" value="p450"/>
    <property type="match status" value="1"/>
</dbReference>
<evidence type="ECO:0000256" key="5">
    <source>
        <dbReference type="ARBA" id="ARBA00022617"/>
    </source>
</evidence>
<keyword evidence="15" id="KW-0812">Transmembrane</keyword>
<keyword evidence="12 15" id="KW-0472">Membrane</keyword>
<evidence type="ECO:0008006" key="18">
    <source>
        <dbReference type="Google" id="ProtNLM"/>
    </source>
</evidence>
<comment type="similarity">
    <text evidence="4 14">Belongs to the cytochrome P450 family.</text>
</comment>
<dbReference type="GO" id="GO:0005506">
    <property type="term" value="F:iron ion binding"/>
    <property type="evidence" value="ECO:0007669"/>
    <property type="project" value="InterPro"/>
</dbReference>
<comment type="caution">
    <text evidence="16">The sequence shown here is derived from an EMBL/GenBank/DDBJ whole genome shotgun (WGS) entry which is preliminary data.</text>
</comment>
<evidence type="ECO:0000256" key="14">
    <source>
        <dbReference type="RuleBase" id="RU000461"/>
    </source>
</evidence>
<evidence type="ECO:0000256" key="8">
    <source>
        <dbReference type="ARBA" id="ARBA00022848"/>
    </source>
</evidence>
<comment type="subcellular location">
    <subcellularLocation>
        <location evidence="3">Endoplasmic reticulum membrane</location>
        <topology evidence="3">Peripheral membrane protein</topology>
    </subcellularLocation>
    <subcellularLocation>
        <location evidence="2">Microsome membrane</location>
        <topology evidence="2">Peripheral membrane protein</topology>
    </subcellularLocation>
</comment>
<proteinExistence type="inferred from homology"/>
<dbReference type="InterPro" id="IPR017972">
    <property type="entry name" value="Cyt_P450_CS"/>
</dbReference>
<dbReference type="GO" id="GO:0005789">
    <property type="term" value="C:endoplasmic reticulum membrane"/>
    <property type="evidence" value="ECO:0007669"/>
    <property type="project" value="UniProtKB-SubCell"/>
</dbReference>
<keyword evidence="8" id="KW-0492">Microsome</keyword>
<dbReference type="FunFam" id="1.10.630.10:FF:000042">
    <property type="entry name" value="Cytochrome P450"/>
    <property type="match status" value="1"/>
</dbReference>
<dbReference type="GO" id="GO:0016705">
    <property type="term" value="F:oxidoreductase activity, acting on paired donors, with incorporation or reduction of molecular oxygen"/>
    <property type="evidence" value="ECO:0007669"/>
    <property type="project" value="InterPro"/>
</dbReference>
<evidence type="ECO:0000256" key="12">
    <source>
        <dbReference type="ARBA" id="ARBA00023136"/>
    </source>
</evidence>
<dbReference type="InterPro" id="IPR036396">
    <property type="entry name" value="Cyt_P450_sf"/>
</dbReference>
<dbReference type="PANTHER" id="PTHR24292:SF54">
    <property type="entry name" value="CYP9F3-RELATED"/>
    <property type="match status" value="1"/>
</dbReference>
<keyword evidence="5 13" id="KW-0349">Heme</keyword>
<evidence type="ECO:0000256" key="9">
    <source>
        <dbReference type="ARBA" id="ARBA00023002"/>
    </source>
</evidence>
<evidence type="ECO:0000256" key="15">
    <source>
        <dbReference type="SAM" id="Phobius"/>
    </source>
</evidence>
<organism evidence="16 17">
    <name type="scientific">Diploptera punctata</name>
    <name type="common">Pacific beetle cockroach</name>
    <dbReference type="NCBI Taxonomy" id="6984"/>
    <lineage>
        <taxon>Eukaryota</taxon>
        <taxon>Metazoa</taxon>
        <taxon>Ecdysozoa</taxon>
        <taxon>Arthropoda</taxon>
        <taxon>Hexapoda</taxon>
        <taxon>Insecta</taxon>
        <taxon>Pterygota</taxon>
        <taxon>Neoptera</taxon>
        <taxon>Polyneoptera</taxon>
        <taxon>Dictyoptera</taxon>
        <taxon>Blattodea</taxon>
        <taxon>Blaberoidea</taxon>
        <taxon>Blaberidae</taxon>
        <taxon>Diplopterinae</taxon>
        <taxon>Diploptera</taxon>
    </lineage>
</organism>
<dbReference type="Gene3D" id="1.10.630.10">
    <property type="entry name" value="Cytochrome P450"/>
    <property type="match status" value="1"/>
</dbReference>
<dbReference type="PRINTS" id="PR00385">
    <property type="entry name" value="P450"/>
</dbReference>
<name>A0AAD8A813_DIPPU</name>
<evidence type="ECO:0000313" key="17">
    <source>
        <dbReference type="Proteomes" id="UP001233999"/>
    </source>
</evidence>
<dbReference type="SUPFAM" id="SSF48264">
    <property type="entry name" value="Cytochrome P450"/>
    <property type="match status" value="1"/>
</dbReference>
<evidence type="ECO:0000256" key="13">
    <source>
        <dbReference type="PIRSR" id="PIRSR602401-1"/>
    </source>
</evidence>
<dbReference type="GO" id="GO:0004497">
    <property type="term" value="F:monooxygenase activity"/>
    <property type="evidence" value="ECO:0007669"/>
    <property type="project" value="UniProtKB-KW"/>
</dbReference>
<feature type="transmembrane region" description="Helical" evidence="15">
    <location>
        <begin position="6"/>
        <end position="26"/>
    </location>
</feature>
<evidence type="ECO:0000256" key="3">
    <source>
        <dbReference type="ARBA" id="ARBA00004406"/>
    </source>
</evidence>
<evidence type="ECO:0000313" key="16">
    <source>
        <dbReference type="EMBL" id="KAJ9594231.1"/>
    </source>
</evidence>
<keyword evidence="9 14" id="KW-0560">Oxidoreductase</keyword>
<evidence type="ECO:0000256" key="1">
    <source>
        <dbReference type="ARBA" id="ARBA00001971"/>
    </source>
</evidence>
<evidence type="ECO:0000256" key="7">
    <source>
        <dbReference type="ARBA" id="ARBA00022824"/>
    </source>
</evidence>
<dbReference type="PROSITE" id="PS00086">
    <property type="entry name" value="CYTOCHROME_P450"/>
    <property type="match status" value="1"/>
</dbReference>
<protein>
    <recommendedName>
        <fullName evidence="18">Cytochrome P450</fullName>
    </recommendedName>
</protein>
<reference evidence="16" key="2">
    <citation type="submission" date="2023-05" db="EMBL/GenBank/DDBJ databases">
        <authorList>
            <person name="Fouks B."/>
        </authorList>
    </citation>
    <scope>NUCLEOTIDE SEQUENCE</scope>
    <source>
        <strain evidence="16">Stay&amp;Tobe</strain>
        <tissue evidence="16">Testes</tissue>
    </source>
</reference>
<evidence type="ECO:0000256" key="4">
    <source>
        <dbReference type="ARBA" id="ARBA00010617"/>
    </source>
</evidence>
<dbReference type="Proteomes" id="UP001233999">
    <property type="component" value="Unassembled WGS sequence"/>
</dbReference>
<accession>A0AAD8A813</accession>
<keyword evidence="10 13" id="KW-0408">Iron</keyword>
<dbReference type="GO" id="GO:0020037">
    <property type="term" value="F:heme binding"/>
    <property type="evidence" value="ECO:0007669"/>
    <property type="project" value="InterPro"/>
</dbReference>
<dbReference type="CDD" id="cd11056">
    <property type="entry name" value="CYP6-like"/>
    <property type="match status" value="1"/>
</dbReference>
<evidence type="ECO:0000256" key="2">
    <source>
        <dbReference type="ARBA" id="ARBA00004174"/>
    </source>
</evidence>
<dbReference type="EMBL" id="JASPKZ010003064">
    <property type="protein sequence ID" value="KAJ9594231.1"/>
    <property type="molecule type" value="Genomic_DNA"/>
</dbReference>
<gene>
    <name evidence="16" type="ORF">L9F63_014391</name>
</gene>
<keyword evidence="15" id="KW-1133">Transmembrane helix</keyword>
<evidence type="ECO:0000256" key="6">
    <source>
        <dbReference type="ARBA" id="ARBA00022723"/>
    </source>
</evidence>
<dbReference type="InterPro" id="IPR001128">
    <property type="entry name" value="Cyt_P450"/>
</dbReference>
<feature type="binding site" description="axial binding residue" evidence="13">
    <location>
        <position position="455"/>
    </location>
    <ligand>
        <name>heme</name>
        <dbReference type="ChEBI" id="CHEBI:30413"/>
    </ligand>
    <ligandPart>
        <name>Fe</name>
        <dbReference type="ChEBI" id="CHEBI:18248"/>
    </ligandPart>
</feature>
<dbReference type="PANTHER" id="PTHR24292">
    <property type="entry name" value="CYTOCHROME P450"/>
    <property type="match status" value="1"/>
</dbReference>